<keyword evidence="3" id="KW-0378">Hydrolase</keyword>
<gene>
    <name evidence="3" type="ORF">BL253_23015</name>
</gene>
<dbReference type="OrthoDB" id="9805307at2"/>
<dbReference type="GO" id="GO:0046872">
    <property type="term" value="F:metal ion binding"/>
    <property type="evidence" value="ECO:0007669"/>
    <property type="project" value="UniProtKB-KW"/>
</dbReference>
<evidence type="ECO:0000259" key="2">
    <source>
        <dbReference type="Pfam" id="PF01557"/>
    </source>
</evidence>
<dbReference type="SUPFAM" id="SSF56529">
    <property type="entry name" value="FAH"/>
    <property type="match status" value="1"/>
</dbReference>
<dbReference type="GO" id="GO:0016787">
    <property type="term" value="F:hydrolase activity"/>
    <property type="evidence" value="ECO:0007669"/>
    <property type="project" value="UniProtKB-KW"/>
</dbReference>
<accession>A0A1V2I7H9</accession>
<dbReference type="Proteomes" id="UP000188929">
    <property type="component" value="Unassembled WGS sequence"/>
</dbReference>
<evidence type="ECO:0000313" key="4">
    <source>
        <dbReference type="Proteomes" id="UP000188929"/>
    </source>
</evidence>
<dbReference type="InterPro" id="IPR036663">
    <property type="entry name" value="Fumarylacetoacetase_C_sf"/>
</dbReference>
<protein>
    <submittedName>
        <fullName evidence="3">Fumarylacetoacetate hydrolase</fullName>
    </submittedName>
</protein>
<dbReference type="PANTHER" id="PTHR11820">
    <property type="entry name" value="ACYLPYRUVASE"/>
    <property type="match status" value="1"/>
</dbReference>
<sequence>MRFVGFREGGRALVGVLTQTSGGAPGAATPAAGVPAVIGLAPVEEFYADLARWRDRAAEALALPGTAARPARELTLVPPVPPAARVLCVGLNYRAHAAETGLPLPKYPAIFGRWTVSLTVDGTPAPVPAGERGLDWEGELGVVVGATLADADEATALAGVLGYAAFNDLSARRAQGRSPQWTLGKNSDHSGPLGPVVTADEVGDPADGLRVVTRMRTRADDGSVVEEVVQDGDTSDMIFSVGQVLSFISQTITLHPGDLLVTGTPAGVGYIRRPARYLVPGDWVEVEIERVGRVATPIVDATGRG</sequence>
<dbReference type="InterPro" id="IPR011234">
    <property type="entry name" value="Fumarylacetoacetase-like_C"/>
</dbReference>
<dbReference type="RefSeq" id="WP_076819245.1">
    <property type="nucleotide sequence ID" value="NZ_MOMC01000047.1"/>
</dbReference>
<evidence type="ECO:0000256" key="1">
    <source>
        <dbReference type="ARBA" id="ARBA00022723"/>
    </source>
</evidence>
<dbReference type="AlphaFoldDB" id="A0A1V2I7H9"/>
<organism evidence="3 4">
    <name type="scientific">Pseudofrankia asymbiotica</name>
    <dbReference type="NCBI Taxonomy" id="1834516"/>
    <lineage>
        <taxon>Bacteria</taxon>
        <taxon>Bacillati</taxon>
        <taxon>Actinomycetota</taxon>
        <taxon>Actinomycetes</taxon>
        <taxon>Frankiales</taxon>
        <taxon>Frankiaceae</taxon>
        <taxon>Pseudofrankia</taxon>
    </lineage>
</organism>
<dbReference type="Pfam" id="PF01557">
    <property type="entry name" value="FAA_hydrolase"/>
    <property type="match status" value="1"/>
</dbReference>
<dbReference type="PANTHER" id="PTHR11820:SF112">
    <property type="entry name" value="FUMARYLACETOACETATE HYDROLASE FAMILY PROTEIN (AFU_ORTHOLOGUE AFUA_1G02370)-RELATED"/>
    <property type="match status" value="1"/>
</dbReference>
<comment type="caution">
    <text evidence="3">The sequence shown here is derived from an EMBL/GenBank/DDBJ whole genome shotgun (WGS) entry which is preliminary data.</text>
</comment>
<reference evidence="4" key="1">
    <citation type="submission" date="2016-10" db="EMBL/GenBank/DDBJ databases">
        <title>Frankia sp. NRRL B-16386 Genome sequencing.</title>
        <authorList>
            <person name="Ghodhbane-Gtari F."/>
            <person name="Swanson E."/>
            <person name="Gueddou A."/>
            <person name="Hezbri K."/>
            <person name="Ktari K."/>
            <person name="Nouioui I."/>
            <person name="Morris K."/>
            <person name="Simpson S."/>
            <person name="Abebe-Akele F."/>
            <person name="Thomas K."/>
            <person name="Gtari M."/>
            <person name="Tisa L.S."/>
        </authorList>
    </citation>
    <scope>NUCLEOTIDE SEQUENCE [LARGE SCALE GENOMIC DNA]</scope>
    <source>
        <strain evidence="4">NRRL B-16386</strain>
    </source>
</reference>
<proteinExistence type="predicted"/>
<keyword evidence="1" id="KW-0479">Metal-binding</keyword>
<keyword evidence="4" id="KW-1185">Reference proteome</keyword>
<feature type="domain" description="Fumarylacetoacetase-like C-terminal" evidence="2">
    <location>
        <begin position="86"/>
        <end position="298"/>
    </location>
</feature>
<dbReference type="Gene3D" id="3.90.850.10">
    <property type="entry name" value="Fumarylacetoacetase-like, C-terminal domain"/>
    <property type="match status" value="1"/>
</dbReference>
<dbReference type="STRING" id="1834516.BL253_23015"/>
<evidence type="ECO:0000313" key="3">
    <source>
        <dbReference type="EMBL" id="ONH27145.1"/>
    </source>
</evidence>
<name>A0A1V2I7H9_9ACTN</name>
<dbReference type="EMBL" id="MOMC01000047">
    <property type="protein sequence ID" value="ONH27145.1"/>
    <property type="molecule type" value="Genomic_DNA"/>
</dbReference>